<gene>
    <name evidence="5" type="primary">bioH</name>
    <name evidence="7" type="ORF">SAMN03097708_00911</name>
</gene>
<dbReference type="GO" id="GO:0005737">
    <property type="term" value="C:cytoplasm"/>
    <property type="evidence" value="ECO:0007669"/>
    <property type="project" value="UniProtKB-SubCell"/>
</dbReference>
<proteinExistence type="inferred from homology"/>
<evidence type="ECO:0000256" key="2">
    <source>
        <dbReference type="ARBA" id="ARBA00022490"/>
    </source>
</evidence>
<evidence type="ECO:0000256" key="4">
    <source>
        <dbReference type="ARBA" id="ARBA00022801"/>
    </source>
</evidence>
<dbReference type="InterPro" id="IPR010076">
    <property type="entry name" value="BioH"/>
</dbReference>
<dbReference type="Gene3D" id="3.40.50.1820">
    <property type="entry name" value="alpha/beta hydrolase"/>
    <property type="match status" value="1"/>
</dbReference>
<comment type="subunit">
    <text evidence="5">Monomer.</text>
</comment>
<dbReference type="NCBIfam" id="TIGR01738">
    <property type="entry name" value="bioH"/>
    <property type="match status" value="1"/>
</dbReference>
<comment type="function">
    <text evidence="5">The physiological role of BioH is to remove the methyl group introduced by BioC when the pimeloyl moiety is complete. It allows to synthesize pimeloyl-ACP via the fatty acid synthetic pathway through the hydrolysis of the ester bonds of pimeloyl-ACP esters.</text>
</comment>
<dbReference type="EMBL" id="FMWD01000002">
    <property type="protein sequence ID" value="SCZ53330.1"/>
    <property type="molecule type" value="Genomic_DNA"/>
</dbReference>
<dbReference type="PANTHER" id="PTHR43194">
    <property type="entry name" value="HYDROLASE ALPHA/BETA FOLD FAMILY"/>
    <property type="match status" value="1"/>
</dbReference>
<comment type="similarity">
    <text evidence="5">Belongs to the AB hydrolase superfamily. Carboxylesterase BioH family.</text>
</comment>
<dbReference type="PRINTS" id="PR00111">
    <property type="entry name" value="ABHYDROLASE"/>
</dbReference>
<keyword evidence="2 5" id="KW-0963">Cytoplasm</keyword>
<comment type="catalytic activity">
    <reaction evidence="5">
        <text>6-carboxyhexanoyl-[ACP] methyl ester + H2O = 6-carboxyhexanoyl-[ACP] + methanol + H(+)</text>
        <dbReference type="Rhea" id="RHEA:42700"/>
        <dbReference type="Rhea" id="RHEA-COMP:9955"/>
        <dbReference type="Rhea" id="RHEA-COMP:10186"/>
        <dbReference type="ChEBI" id="CHEBI:15377"/>
        <dbReference type="ChEBI" id="CHEBI:15378"/>
        <dbReference type="ChEBI" id="CHEBI:17790"/>
        <dbReference type="ChEBI" id="CHEBI:78846"/>
        <dbReference type="ChEBI" id="CHEBI:82735"/>
        <dbReference type="EC" id="3.1.1.85"/>
    </reaction>
</comment>
<dbReference type="UniPathway" id="UPA00078"/>
<dbReference type="Pfam" id="PF00561">
    <property type="entry name" value="Abhydrolase_1"/>
    <property type="match status" value="1"/>
</dbReference>
<dbReference type="Proteomes" id="UP000199648">
    <property type="component" value="Unassembled WGS sequence"/>
</dbReference>
<feature type="binding site" evidence="5">
    <location>
        <position position="237"/>
    </location>
    <ligand>
        <name>substrate</name>
    </ligand>
</feature>
<feature type="binding site" evidence="5">
    <location>
        <begin position="87"/>
        <end position="88"/>
    </location>
    <ligand>
        <name>substrate</name>
    </ligand>
</feature>
<organism evidence="7 8">
    <name type="scientific">Thiohalomonas denitrificans</name>
    <dbReference type="NCBI Taxonomy" id="415747"/>
    <lineage>
        <taxon>Bacteria</taxon>
        <taxon>Pseudomonadati</taxon>
        <taxon>Pseudomonadota</taxon>
        <taxon>Gammaproteobacteria</taxon>
        <taxon>Thiohalomonadales</taxon>
        <taxon>Thiohalomonadaceae</taxon>
        <taxon>Thiohalomonas</taxon>
    </lineage>
</organism>
<dbReference type="HAMAP" id="MF_01260">
    <property type="entry name" value="Carboxylester"/>
    <property type="match status" value="1"/>
</dbReference>
<feature type="binding site" evidence="5">
    <location>
        <position position="23"/>
    </location>
    <ligand>
        <name>substrate</name>
    </ligand>
</feature>
<comment type="pathway">
    <text evidence="5">Cofactor biosynthesis; biotin biosynthesis.</text>
</comment>
<feature type="binding site" evidence="5">
    <location>
        <begin position="146"/>
        <end position="150"/>
    </location>
    <ligand>
        <name>substrate</name>
    </ligand>
</feature>
<protein>
    <recommendedName>
        <fullName evidence="5">Pimeloyl-[acyl-carrier protein] methyl ester esterase</fullName>
        <ecNumber evidence="5">3.1.1.85</ecNumber>
    </recommendedName>
    <alternativeName>
        <fullName evidence="5">Biotin synthesis protein BioH</fullName>
    </alternativeName>
    <alternativeName>
        <fullName evidence="5">Carboxylesterase BioH</fullName>
    </alternativeName>
</protein>
<keyword evidence="1 5" id="KW-0719">Serine esterase</keyword>
<dbReference type="InterPro" id="IPR050228">
    <property type="entry name" value="Carboxylesterase_BioH"/>
</dbReference>
<dbReference type="GO" id="GO:0009102">
    <property type="term" value="P:biotin biosynthetic process"/>
    <property type="evidence" value="ECO:0007669"/>
    <property type="project" value="UniProtKB-UniRule"/>
</dbReference>
<evidence type="ECO:0000313" key="8">
    <source>
        <dbReference type="Proteomes" id="UP000199648"/>
    </source>
</evidence>
<dbReference type="SUPFAM" id="SSF53474">
    <property type="entry name" value="alpha/beta-Hydrolases"/>
    <property type="match status" value="1"/>
</dbReference>
<accession>A0A1G5PVP5</accession>
<sequence>MGGVKLHTETFGSGPDVVLVHGWGLHGGIWAQVAERLAHSCRVTLVDLPGHGRSPPLSAGSEGTDVDAVAGAVSEAVPAGAAWVGWSLGGMVALAAASRAGVGRLVLVGTNPRFVADAGWPGMAPELLAGFAEALAADYQTTLIRFLALQTRGAEGGRETLRGLRERVFAHGEPDPRALKAGLRILAEADLRTRLAGIALPALVVHGARDTLVPVEAAVRTAERLGAELAVIEGAGHAPFLSHSEAFSARLESFIHA</sequence>
<reference evidence="7 8" key="1">
    <citation type="submission" date="2016-10" db="EMBL/GenBank/DDBJ databases">
        <authorList>
            <person name="de Groot N.N."/>
        </authorList>
    </citation>
    <scope>NUCLEOTIDE SEQUENCE [LARGE SCALE GENOMIC DNA]</scope>
    <source>
        <strain evidence="7 8">HLD2</strain>
    </source>
</reference>
<evidence type="ECO:0000256" key="1">
    <source>
        <dbReference type="ARBA" id="ARBA00022487"/>
    </source>
</evidence>
<dbReference type="InterPro" id="IPR000073">
    <property type="entry name" value="AB_hydrolase_1"/>
</dbReference>
<dbReference type="GO" id="GO:0090499">
    <property type="term" value="F:pimelyl-[acyl-carrier protein] methyl ester esterase activity"/>
    <property type="evidence" value="ECO:0007669"/>
    <property type="project" value="UniProtKB-EC"/>
</dbReference>
<feature type="domain" description="AB hydrolase-1" evidence="6">
    <location>
        <begin position="17"/>
        <end position="243"/>
    </location>
</feature>
<feature type="active site" evidence="5">
    <location>
        <position position="210"/>
    </location>
</feature>
<keyword evidence="8" id="KW-1185">Reference proteome</keyword>
<dbReference type="EC" id="3.1.1.85" evidence="5"/>
<name>A0A1G5PVP5_9GAMM</name>
<evidence type="ECO:0000256" key="3">
    <source>
        <dbReference type="ARBA" id="ARBA00022756"/>
    </source>
</evidence>
<comment type="subcellular location">
    <subcellularLocation>
        <location evidence="5">Cytoplasm</location>
    </subcellularLocation>
</comment>
<feature type="active site" evidence="5">
    <location>
        <position position="237"/>
    </location>
</feature>
<evidence type="ECO:0000313" key="7">
    <source>
        <dbReference type="EMBL" id="SCZ53330.1"/>
    </source>
</evidence>
<dbReference type="STRING" id="415747.SAMN03097708_00911"/>
<evidence type="ECO:0000259" key="6">
    <source>
        <dbReference type="Pfam" id="PF00561"/>
    </source>
</evidence>
<feature type="active site" description="Nucleophile" evidence="5">
    <location>
        <position position="87"/>
    </location>
</feature>
<dbReference type="PANTHER" id="PTHR43194:SF5">
    <property type="entry name" value="PIMELOYL-[ACYL-CARRIER PROTEIN] METHYL ESTER ESTERASE"/>
    <property type="match status" value="1"/>
</dbReference>
<keyword evidence="4 5" id="KW-0378">Hydrolase</keyword>
<evidence type="ECO:0000256" key="5">
    <source>
        <dbReference type="HAMAP-Rule" id="MF_01260"/>
    </source>
</evidence>
<dbReference type="InterPro" id="IPR029058">
    <property type="entry name" value="AB_hydrolase_fold"/>
</dbReference>
<keyword evidence="3 5" id="KW-0093">Biotin biosynthesis</keyword>
<dbReference type="AlphaFoldDB" id="A0A1G5PVP5"/>